<gene>
    <name evidence="1" type="ORF">G9C98_001260</name>
</gene>
<proteinExistence type="predicted"/>
<comment type="caution">
    <text evidence="1">The sequence shown here is derived from an EMBL/GenBank/DDBJ whole genome shotgun (WGS) entry which is preliminary data.</text>
</comment>
<organism evidence="1 2">
    <name type="scientific">Cotesia typhae</name>
    <dbReference type="NCBI Taxonomy" id="2053667"/>
    <lineage>
        <taxon>Eukaryota</taxon>
        <taxon>Metazoa</taxon>
        <taxon>Ecdysozoa</taxon>
        <taxon>Arthropoda</taxon>
        <taxon>Hexapoda</taxon>
        <taxon>Insecta</taxon>
        <taxon>Pterygota</taxon>
        <taxon>Neoptera</taxon>
        <taxon>Endopterygota</taxon>
        <taxon>Hymenoptera</taxon>
        <taxon>Apocrita</taxon>
        <taxon>Ichneumonoidea</taxon>
        <taxon>Braconidae</taxon>
        <taxon>Microgastrinae</taxon>
        <taxon>Cotesia</taxon>
    </lineage>
</organism>
<sequence>MDPHLLGSIVAVRSEKLAWEKNGMDHASAVKNATRPLKSENILSMEENPTAPYRVTQLFLVLQDLEVEASIVIDTTSFLHEANL</sequence>
<protein>
    <submittedName>
        <fullName evidence="1">Uncharacterized protein</fullName>
    </submittedName>
</protein>
<reference evidence="1" key="1">
    <citation type="submission" date="2020-03" db="EMBL/GenBank/DDBJ databases">
        <authorList>
            <person name="Chebbi M.A."/>
            <person name="Drezen J.M."/>
        </authorList>
    </citation>
    <scope>NUCLEOTIDE SEQUENCE</scope>
    <source>
        <tissue evidence="1">Whole body</tissue>
    </source>
</reference>
<name>A0A8J5QXZ7_9HYME</name>
<evidence type="ECO:0000313" key="1">
    <source>
        <dbReference type="EMBL" id="KAG8034176.1"/>
    </source>
</evidence>
<dbReference type="Proteomes" id="UP000729913">
    <property type="component" value="Unassembled WGS sequence"/>
</dbReference>
<keyword evidence="2" id="KW-1185">Reference proteome</keyword>
<evidence type="ECO:0000313" key="2">
    <source>
        <dbReference type="Proteomes" id="UP000729913"/>
    </source>
</evidence>
<accession>A0A8J5QXZ7</accession>
<dbReference type="EMBL" id="JAAOIC020000068">
    <property type="protein sequence ID" value="KAG8034176.1"/>
    <property type="molecule type" value="Genomic_DNA"/>
</dbReference>
<reference evidence="1" key="2">
    <citation type="submission" date="2021-04" db="EMBL/GenBank/DDBJ databases">
        <title>Genome-wide patterns of bracovirus chromosomal integration into multiple host tissues during parasitism.</title>
        <authorList>
            <person name="Chebbi M.A.C."/>
        </authorList>
    </citation>
    <scope>NUCLEOTIDE SEQUENCE</scope>
    <source>
        <tissue evidence="1">Whole body</tissue>
    </source>
</reference>
<dbReference type="AlphaFoldDB" id="A0A8J5QXZ7"/>